<dbReference type="PANTHER" id="PTHR43861">
    <property type="entry name" value="TRANS-ACONITATE 2-METHYLTRANSFERASE-RELATED"/>
    <property type="match status" value="1"/>
</dbReference>
<dbReference type="RefSeq" id="WP_078487158.1">
    <property type="nucleotide sequence ID" value="NZ_MPRJ01000039.1"/>
</dbReference>
<evidence type="ECO:0000313" key="2">
    <source>
        <dbReference type="EMBL" id="OOZ36444.1"/>
    </source>
</evidence>
<protein>
    <recommendedName>
        <fullName evidence="1">C-methyltransferase domain-containing protein</fullName>
    </recommendedName>
</protein>
<keyword evidence="3" id="KW-1185">Reference proteome</keyword>
<dbReference type="Pfam" id="PF08484">
    <property type="entry name" value="Methyltransf_14"/>
    <property type="match status" value="1"/>
</dbReference>
<evidence type="ECO:0000313" key="3">
    <source>
        <dbReference type="Proteomes" id="UP000190896"/>
    </source>
</evidence>
<evidence type="ECO:0000259" key="1">
    <source>
        <dbReference type="Pfam" id="PF08484"/>
    </source>
</evidence>
<sequence>MTCNLCGSEQQERLDLGEPLVRTGAYVQCPTCGLIYHSLPDSIDRMRDFYHSEYAGEYSASEVISRELALARINRLGKARALASLSPALEIGCANGEFIHELAGRDVEVSGVEPSRAMSEHARDHFGLEVVTGLYEDQPEKAAHYRLIAMFHVLEHVVDPTLTLQRIHRELRPGGLLFIEVPTLGDCQLSMVFKPIHPTVFVRETLEAMLAKNGFESLWIDEKGYHLQVIARPMEGQMPVTWPDPVSIRSRIKRYLATRQNVMDRIVSTLQALVGQKDGAIYGAGLNTLDLDNLFPLMQLDLEAVYDADPAKWGKQVLGLEICPPSELEAWHGSYLIISSYAFQEEILEQLAHLEKRGVRLVTLYEKS</sequence>
<dbReference type="AlphaFoldDB" id="A0A1T2KUD8"/>
<organism evidence="2 3">
    <name type="scientific">Solemya velesiana gill symbiont</name>
    <dbReference type="NCBI Taxonomy" id="1918948"/>
    <lineage>
        <taxon>Bacteria</taxon>
        <taxon>Pseudomonadati</taxon>
        <taxon>Pseudomonadota</taxon>
        <taxon>Gammaproteobacteria</taxon>
        <taxon>sulfur-oxidizing symbionts</taxon>
    </lineage>
</organism>
<dbReference type="Pfam" id="PF13489">
    <property type="entry name" value="Methyltransf_23"/>
    <property type="match status" value="1"/>
</dbReference>
<proteinExistence type="predicted"/>
<gene>
    <name evidence="2" type="ORF">BOW51_07170</name>
</gene>
<dbReference type="InterPro" id="IPR013691">
    <property type="entry name" value="MeTrfase_14"/>
</dbReference>
<comment type="caution">
    <text evidence="2">The sequence shown here is derived from an EMBL/GenBank/DDBJ whole genome shotgun (WGS) entry which is preliminary data.</text>
</comment>
<dbReference type="InterPro" id="IPR029063">
    <property type="entry name" value="SAM-dependent_MTases_sf"/>
</dbReference>
<dbReference type="CDD" id="cd02440">
    <property type="entry name" value="AdoMet_MTases"/>
    <property type="match status" value="1"/>
</dbReference>
<dbReference type="SUPFAM" id="SSF53335">
    <property type="entry name" value="S-adenosyl-L-methionine-dependent methyltransferases"/>
    <property type="match status" value="1"/>
</dbReference>
<dbReference type="Proteomes" id="UP000190896">
    <property type="component" value="Unassembled WGS sequence"/>
</dbReference>
<accession>A0A1T2KUD8</accession>
<dbReference type="Gene3D" id="3.40.50.150">
    <property type="entry name" value="Vaccinia Virus protein VP39"/>
    <property type="match status" value="1"/>
</dbReference>
<dbReference type="OrthoDB" id="9815644at2"/>
<name>A0A1T2KUD8_9GAMM</name>
<dbReference type="Gene3D" id="3.40.50.720">
    <property type="entry name" value="NAD(P)-binding Rossmann-like Domain"/>
    <property type="match status" value="1"/>
</dbReference>
<reference evidence="2 3" key="1">
    <citation type="submission" date="2016-11" db="EMBL/GenBank/DDBJ databases">
        <title>Mixed transmission modes and dynamic genome evolution in an obligate animal-bacterial symbiosis.</title>
        <authorList>
            <person name="Russell S.L."/>
            <person name="Corbett-Detig R.B."/>
            <person name="Cavanaugh C.M."/>
        </authorList>
    </citation>
    <scope>NUCLEOTIDE SEQUENCE [LARGE SCALE GENOMIC DNA]</scope>
    <source>
        <strain evidence="2">Se-Cadez</strain>
    </source>
</reference>
<dbReference type="EMBL" id="MPRJ01000039">
    <property type="protein sequence ID" value="OOZ36444.1"/>
    <property type="molecule type" value="Genomic_DNA"/>
</dbReference>
<feature type="domain" description="C-methyltransferase" evidence="1">
    <location>
        <begin position="260"/>
        <end position="363"/>
    </location>
</feature>